<accession>A0ABW5Q8Z0</accession>
<reference evidence="2" key="1">
    <citation type="journal article" date="2019" name="Int. J. Syst. Evol. Microbiol.">
        <title>The Global Catalogue of Microorganisms (GCM) 10K type strain sequencing project: providing services to taxonomists for standard genome sequencing and annotation.</title>
        <authorList>
            <consortium name="The Broad Institute Genomics Platform"/>
            <consortium name="The Broad Institute Genome Sequencing Center for Infectious Disease"/>
            <person name="Wu L."/>
            <person name="Ma J."/>
        </authorList>
    </citation>
    <scope>NUCLEOTIDE SEQUENCE [LARGE SCALE GENOMIC DNA]</scope>
    <source>
        <strain evidence="2">TISTR 1571</strain>
    </source>
</reference>
<gene>
    <name evidence="1" type="ORF">ACFSW4_05895</name>
</gene>
<dbReference type="EMBL" id="JBHUMZ010000016">
    <property type="protein sequence ID" value="MFD2638390.1"/>
    <property type="molecule type" value="Genomic_DNA"/>
</dbReference>
<evidence type="ECO:0000313" key="2">
    <source>
        <dbReference type="Proteomes" id="UP001597452"/>
    </source>
</evidence>
<protein>
    <recommendedName>
        <fullName evidence="3">Phage gp6-like head-tail connector protein</fullName>
    </recommendedName>
</protein>
<comment type="caution">
    <text evidence="1">The sequence shown here is derived from an EMBL/GenBank/DDBJ whole genome shotgun (WGS) entry which is preliminary data.</text>
</comment>
<proteinExistence type="predicted"/>
<keyword evidence="2" id="KW-1185">Reference proteome</keyword>
<dbReference type="RefSeq" id="WP_054751379.1">
    <property type="nucleotide sequence ID" value="NZ_JBHUMZ010000016.1"/>
</dbReference>
<evidence type="ECO:0008006" key="3">
    <source>
        <dbReference type="Google" id="ProtNLM"/>
    </source>
</evidence>
<evidence type="ECO:0000313" key="1">
    <source>
        <dbReference type="EMBL" id="MFD2638390.1"/>
    </source>
</evidence>
<organism evidence="1 2">
    <name type="scientific">Piscibacillus salipiscarius</name>
    <dbReference type="NCBI Taxonomy" id="299480"/>
    <lineage>
        <taxon>Bacteria</taxon>
        <taxon>Bacillati</taxon>
        <taxon>Bacillota</taxon>
        <taxon>Bacilli</taxon>
        <taxon>Bacillales</taxon>
        <taxon>Bacillaceae</taxon>
        <taxon>Piscibacillus</taxon>
    </lineage>
</organism>
<name>A0ABW5Q8Z0_9BACI</name>
<dbReference type="Proteomes" id="UP001597452">
    <property type="component" value="Unassembled WGS sequence"/>
</dbReference>
<sequence>MTEQELQTLRDKLKSRLDITWDDAGTDNDLLDIIKSGIAYLDEIAGTNLNYIEDLKAKQLLLDYGRYVYNNVFELFEINFNHELLKLSIREGVVAYEASTDETTS</sequence>